<dbReference type="EMBL" id="KZ824304">
    <property type="protein sequence ID" value="RAL09396.1"/>
    <property type="molecule type" value="Genomic_DNA"/>
</dbReference>
<evidence type="ECO:0000313" key="2">
    <source>
        <dbReference type="EMBL" id="RAL09396.1"/>
    </source>
</evidence>
<dbReference type="VEuPathDB" id="FungiDB:BO97DRAFT_168158"/>
<protein>
    <submittedName>
        <fullName evidence="2">Uncharacterized protein</fullName>
    </submittedName>
</protein>
<accession>A0A395HP56</accession>
<organism evidence="2 3">
    <name type="scientific">Aspergillus homomorphus (strain CBS 101889)</name>
    <dbReference type="NCBI Taxonomy" id="1450537"/>
    <lineage>
        <taxon>Eukaryota</taxon>
        <taxon>Fungi</taxon>
        <taxon>Dikarya</taxon>
        <taxon>Ascomycota</taxon>
        <taxon>Pezizomycotina</taxon>
        <taxon>Eurotiomycetes</taxon>
        <taxon>Eurotiomycetidae</taxon>
        <taxon>Eurotiales</taxon>
        <taxon>Aspergillaceae</taxon>
        <taxon>Aspergillus</taxon>
        <taxon>Aspergillus subgen. Circumdati</taxon>
    </lineage>
</organism>
<feature type="transmembrane region" description="Helical" evidence="1">
    <location>
        <begin position="36"/>
        <end position="60"/>
    </location>
</feature>
<keyword evidence="1" id="KW-1133">Transmembrane helix</keyword>
<proteinExistence type="predicted"/>
<dbReference type="Proteomes" id="UP000248961">
    <property type="component" value="Unassembled WGS sequence"/>
</dbReference>
<keyword evidence="1" id="KW-0472">Membrane</keyword>
<dbReference type="RefSeq" id="XP_025548550.1">
    <property type="nucleotide sequence ID" value="XM_025690281.1"/>
</dbReference>
<keyword evidence="3" id="KW-1185">Reference proteome</keyword>
<evidence type="ECO:0000313" key="3">
    <source>
        <dbReference type="Proteomes" id="UP000248961"/>
    </source>
</evidence>
<dbReference type="AlphaFoldDB" id="A0A395HP56"/>
<gene>
    <name evidence="2" type="ORF">BO97DRAFT_168158</name>
</gene>
<keyword evidence="1" id="KW-0812">Transmembrane</keyword>
<dbReference type="GeneID" id="37194570"/>
<reference evidence="2 3" key="1">
    <citation type="submission" date="2018-02" db="EMBL/GenBank/DDBJ databases">
        <title>The genomes of Aspergillus section Nigri reveals drivers in fungal speciation.</title>
        <authorList>
            <consortium name="DOE Joint Genome Institute"/>
            <person name="Vesth T.C."/>
            <person name="Nybo J."/>
            <person name="Theobald S."/>
            <person name="Brandl J."/>
            <person name="Frisvad J.C."/>
            <person name="Nielsen K.F."/>
            <person name="Lyhne E.K."/>
            <person name="Kogle M.E."/>
            <person name="Kuo A."/>
            <person name="Riley R."/>
            <person name="Clum A."/>
            <person name="Nolan M."/>
            <person name="Lipzen A."/>
            <person name="Salamov A."/>
            <person name="Henrissat B."/>
            <person name="Wiebenga A."/>
            <person name="De vries R.P."/>
            <person name="Grigoriev I.V."/>
            <person name="Mortensen U.H."/>
            <person name="Andersen M.R."/>
            <person name="Baker S.E."/>
        </authorList>
    </citation>
    <scope>NUCLEOTIDE SEQUENCE [LARGE SCALE GENOMIC DNA]</scope>
    <source>
        <strain evidence="2 3">CBS 101889</strain>
    </source>
</reference>
<evidence type="ECO:0000256" key="1">
    <source>
        <dbReference type="SAM" id="Phobius"/>
    </source>
</evidence>
<sequence length="86" mass="9504">MKQLGFSTIDLTEPQTEVAAAPCPLSYRKNLRCAALFLYTTSFSDTMFTAFLIIAISGPWKVISLCRATEQSIEVCGRSHSIARDL</sequence>
<name>A0A395HP56_ASPHC</name>